<reference evidence="1 2" key="1">
    <citation type="journal article" date="2006" name="Science">
        <title>Phytophthora genome sequences uncover evolutionary origins and mechanisms of pathogenesis.</title>
        <authorList>
            <person name="Tyler B.M."/>
            <person name="Tripathy S."/>
            <person name="Zhang X."/>
            <person name="Dehal P."/>
            <person name="Jiang R.H."/>
            <person name="Aerts A."/>
            <person name="Arredondo F.D."/>
            <person name="Baxter L."/>
            <person name="Bensasson D."/>
            <person name="Beynon J.L."/>
            <person name="Chapman J."/>
            <person name="Damasceno C.M."/>
            <person name="Dorrance A.E."/>
            <person name="Dou D."/>
            <person name="Dickerman A.W."/>
            <person name="Dubchak I.L."/>
            <person name="Garbelotto M."/>
            <person name="Gijzen M."/>
            <person name="Gordon S.G."/>
            <person name="Govers F."/>
            <person name="Grunwald N.J."/>
            <person name="Huang W."/>
            <person name="Ivors K.L."/>
            <person name="Jones R.W."/>
            <person name="Kamoun S."/>
            <person name="Krampis K."/>
            <person name="Lamour K.H."/>
            <person name="Lee M.K."/>
            <person name="McDonald W.H."/>
            <person name="Medina M."/>
            <person name="Meijer H.J."/>
            <person name="Nordberg E.K."/>
            <person name="Maclean D.J."/>
            <person name="Ospina-Giraldo M.D."/>
            <person name="Morris P.F."/>
            <person name="Phuntumart V."/>
            <person name="Putnam N.H."/>
            <person name="Rash S."/>
            <person name="Rose J.K."/>
            <person name="Sakihama Y."/>
            <person name="Salamov A.A."/>
            <person name="Savidor A."/>
            <person name="Scheuring C.F."/>
            <person name="Smith B.M."/>
            <person name="Sobral B.W."/>
            <person name="Terry A."/>
            <person name="Torto-Alalibo T.A."/>
            <person name="Win J."/>
            <person name="Xu Z."/>
            <person name="Zhang H."/>
            <person name="Grigoriev I.V."/>
            <person name="Rokhsar D.S."/>
            <person name="Boore J.L."/>
        </authorList>
    </citation>
    <scope>NUCLEOTIDE SEQUENCE [LARGE SCALE GENOMIC DNA]</scope>
    <source>
        <strain evidence="1 2">P6497</strain>
    </source>
</reference>
<organism evidence="1 2">
    <name type="scientific">Phytophthora sojae (strain P6497)</name>
    <name type="common">Soybean stem and root rot agent</name>
    <name type="synonym">Phytophthora megasperma f. sp. glycines</name>
    <dbReference type="NCBI Taxonomy" id="1094619"/>
    <lineage>
        <taxon>Eukaryota</taxon>
        <taxon>Sar</taxon>
        <taxon>Stramenopiles</taxon>
        <taxon>Oomycota</taxon>
        <taxon>Peronosporomycetes</taxon>
        <taxon>Peronosporales</taxon>
        <taxon>Peronosporaceae</taxon>
        <taxon>Phytophthora</taxon>
    </lineage>
</organism>
<proteinExistence type="predicted"/>
<accession>G4Z2S8</accession>
<name>G4Z2S8_PHYSP</name>
<dbReference type="KEGG" id="psoj:PHYSODRAFT_488489"/>
<dbReference type="RefSeq" id="XP_009524920.1">
    <property type="nucleotide sequence ID" value="XM_009526625.1"/>
</dbReference>
<sequence>MKALSIIDPATDPIAKHYLLDITKFHYDNLESCIEDVLMTMESTNFTEIATEIQHHCYIKFRYSLFAGPPPFELVSNSAPTATAHAVELWFTQQVDIARHDLAGVRVFNLDEKAELHLEQLVACAHQNLEPWGDSEMNAHEFYEALTEIVDCA</sequence>
<dbReference type="Proteomes" id="UP000002640">
    <property type="component" value="Unassembled WGS sequence"/>
</dbReference>
<dbReference type="EMBL" id="JH159153">
    <property type="protein sequence ID" value="EGZ22203.1"/>
    <property type="molecule type" value="Genomic_DNA"/>
</dbReference>
<dbReference type="InParanoid" id="G4Z2S8"/>
<evidence type="ECO:0000313" key="2">
    <source>
        <dbReference type="Proteomes" id="UP000002640"/>
    </source>
</evidence>
<gene>
    <name evidence="1" type="ORF">PHYSODRAFT_488489</name>
</gene>
<evidence type="ECO:0000313" key="1">
    <source>
        <dbReference type="EMBL" id="EGZ22203.1"/>
    </source>
</evidence>
<dbReference type="OMA" id="HAVELWF"/>
<protein>
    <submittedName>
        <fullName evidence="1">Uncharacterized protein</fullName>
    </submittedName>
</protein>
<dbReference type="AlphaFoldDB" id="G4Z2S8"/>
<keyword evidence="2" id="KW-1185">Reference proteome</keyword>
<dbReference type="GeneID" id="20656292"/>